<proteinExistence type="predicted"/>
<keyword evidence="2" id="KW-1185">Reference proteome</keyword>
<organism evidence="1 2">
    <name type="scientific">Mycena indigotica</name>
    <dbReference type="NCBI Taxonomy" id="2126181"/>
    <lineage>
        <taxon>Eukaryota</taxon>
        <taxon>Fungi</taxon>
        <taxon>Dikarya</taxon>
        <taxon>Basidiomycota</taxon>
        <taxon>Agaricomycotina</taxon>
        <taxon>Agaricomycetes</taxon>
        <taxon>Agaricomycetidae</taxon>
        <taxon>Agaricales</taxon>
        <taxon>Marasmiineae</taxon>
        <taxon>Mycenaceae</taxon>
        <taxon>Mycena</taxon>
    </lineage>
</organism>
<dbReference type="GeneID" id="59350540"/>
<evidence type="ECO:0000313" key="1">
    <source>
        <dbReference type="EMBL" id="KAF7293693.1"/>
    </source>
</evidence>
<accession>A0A8H6S7F5</accession>
<sequence length="178" mass="19424">MILSKPVGDTFREKMITIPLRRNDDSSYWELHLHRHLLLNRLGEPASLLRNITPRKLRGGDLPLPPGTTTLSSTSGLSIILSVSTTSSTEDGIDIRQVPRPPVTSRARSGSLSIYSSAKYSRIRLAELQPAAHDTLTLLVVGTAKCGKSVVVKKGLKGYGLSEPINHSFQLLLSGFQL</sequence>
<evidence type="ECO:0000313" key="2">
    <source>
        <dbReference type="Proteomes" id="UP000636479"/>
    </source>
</evidence>
<protein>
    <submittedName>
        <fullName evidence="1">Ras guanyl-nucleotide exchange factor</fullName>
    </submittedName>
</protein>
<comment type="caution">
    <text evidence="1">The sequence shown here is derived from an EMBL/GenBank/DDBJ whole genome shotgun (WGS) entry which is preliminary data.</text>
</comment>
<reference evidence="1" key="1">
    <citation type="submission" date="2020-05" db="EMBL/GenBank/DDBJ databases">
        <title>Mycena genomes resolve the evolution of fungal bioluminescence.</title>
        <authorList>
            <person name="Tsai I.J."/>
        </authorList>
    </citation>
    <scope>NUCLEOTIDE SEQUENCE</scope>
    <source>
        <strain evidence="1">171206Taipei</strain>
    </source>
</reference>
<dbReference type="EMBL" id="JACAZF010000010">
    <property type="protein sequence ID" value="KAF7293693.1"/>
    <property type="molecule type" value="Genomic_DNA"/>
</dbReference>
<dbReference type="RefSeq" id="XP_037215856.1">
    <property type="nucleotide sequence ID" value="XM_037368024.1"/>
</dbReference>
<gene>
    <name evidence="1" type="ORF">MIND_01149300</name>
</gene>
<name>A0A8H6S7F5_9AGAR</name>
<dbReference type="AlphaFoldDB" id="A0A8H6S7F5"/>
<dbReference type="Proteomes" id="UP000636479">
    <property type="component" value="Unassembled WGS sequence"/>
</dbReference>